<dbReference type="SUPFAM" id="SSF103054">
    <property type="entry name" value="General secretion pathway protein M, EpsM"/>
    <property type="match status" value="1"/>
</dbReference>
<feature type="transmembrane region" description="Helical" evidence="10">
    <location>
        <begin position="12"/>
        <end position="32"/>
    </location>
</feature>
<organism evidence="11 12">
    <name type="scientific">Emcibacter nanhaiensis</name>
    <dbReference type="NCBI Taxonomy" id="1505037"/>
    <lineage>
        <taxon>Bacteria</taxon>
        <taxon>Pseudomonadati</taxon>
        <taxon>Pseudomonadota</taxon>
        <taxon>Alphaproteobacteria</taxon>
        <taxon>Emcibacterales</taxon>
        <taxon>Emcibacteraceae</taxon>
        <taxon>Emcibacter</taxon>
    </lineage>
</organism>
<keyword evidence="9 10" id="KW-0472">Membrane</keyword>
<evidence type="ECO:0000256" key="7">
    <source>
        <dbReference type="ARBA" id="ARBA00022927"/>
    </source>
</evidence>
<comment type="subcellular location">
    <subcellularLocation>
        <location evidence="1">Cell inner membrane</location>
        <topology evidence="1">Single-pass membrane protein</topology>
    </subcellularLocation>
</comment>
<evidence type="ECO:0000256" key="3">
    <source>
        <dbReference type="ARBA" id="ARBA00022448"/>
    </source>
</evidence>
<evidence type="ECO:0000256" key="6">
    <source>
        <dbReference type="ARBA" id="ARBA00022692"/>
    </source>
</evidence>
<keyword evidence="12" id="KW-1185">Reference proteome</keyword>
<sequence>MTWFMHLSSRDRAIVVGVGILALLVFGWLAIWRPVTGYHADEKQNYIRASGDYDFVRQSLANMPVQKNTAAEQAGDQGGSLRQTAGQAARSMGLAITRLQPGEEDSLTMWLDSADGGLLYQWLALIGQRYDIRVKNISVSKNEGQGTVRVQVTLVRGGA</sequence>
<dbReference type="OrthoDB" id="7632029at2"/>
<dbReference type="GO" id="GO:0005886">
    <property type="term" value="C:plasma membrane"/>
    <property type="evidence" value="ECO:0007669"/>
    <property type="project" value="UniProtKB-SubCell"/>
</dbReference>
<dbReference type="AlphaFoldDB" id="A0A501PR63"/>
<keyword evidence="8 10" id="KW-1133">Transmembrane helix</keyword>
<dbReference type="GO" id="GO:0015627">
    <property type="term" value="C:type II protein secretion system complex"/>
    <property type="evidence" value="ECO:0007669"/>
    <property type="project" value="InterPro"/>
</dbReference>
<evidence type="ECO:0000256" key="4">
    <source>
        <dbReference type="ARBA" id="ARBA00022475"/>
    </source>
</evidence>
<dbReference type="Pfam" id="PF04612">
    <property type="entry name" value="T2SSM"/>
    <property type="match status" value="1"/>
</dbReference>
<comment type="similarity">
    <text evidence="2">Belongs to the GSP M family.</text>
</comment>
<evidence type="ECO:0000313" key="12">
    <source>
        <dbReference type="Proteomes" id="UP000319148"/>
    </source>
</evidence>
<dbReference type="EMBL" id="VFIY01000004">
    <property type="protein sequence ID" value="TPD62648.1"/>
    <property type="molecule type" value="Genomic_DNA"/>
</dbReference>
<evidence type="ECO:0000256" key="9">
    <source>
        <dbReference type="ARBA" id="ARBA00023136"/>
    </source>
</evidence>
<dbReference type="InterPro" id="IPR023229">
    <property type="entry name" value="T2SS_M_periplasmic_sf"/>
</dbReference>
<evidence type="ECO:0000313" key="11">
    <source>
        <dbReference type="EMBL" id="TPD62648.1"/>
    </source>
</evidence>
<keyword evidence="4" id="KW-1003">Cell membrane</keyword>
<dbReference type="RefSeq" id="WP_139937898.1">
    <property type="nucleotide sequence ID" value="NZ_JBHSYP010000022.1"/>
</dbReference>
<evidence type="ECO:0000256" key="5">
    <source>
        <dbReference type="ARBA" id="ARBA00022519"/>
    </source>
</evidence>
<evidence type="ECO:0000256" key="1">
    <source>
        <dbReference type="ARBA" id="ARBA00004377"/>
    </source>
</evidence>
<dbReference type="GO" id="GO:0015628">
    <property type="term" value="P:protein secretion by the type II secretion system"/>
    <property type="evidence" value="ECO:0007669"/>
    <property type="project" value="InterPro"/>
</dbReference>
<evidence type="ECO:0000256" key="2">
    <source>
        <dbReference type="ARBA" id="ARBA00010637"/>
    </source>
</evidence>
<keyword evidence="6 10" id="KW-0812">Transmembrane</keyword>
<evidence type="ECO:0000256" key="10">
    <source>
        <dbReference type="SAM" id="Phobius"/>
    </source>
</evidence>
<dbReference type="InterPro" id="IPR007690">
    <property type="entry name" value="T2SS_GspM"/>
</dbReference>
<keyword evidence="3" id="KW-0813">Transport</keyword>
<dbReference type="Gene3D" id="3.30.1360.100">
    <property type="entry name" value="General secretion pathway protein M, EpsM"/>
    <property type="match status" value="1"/>
</dbReference>
<comment type="caution">
    <text evidence="11">The sequence shown here is derived from an EMBL/GenBank/DDBJ whole genome shotgun (WGS) entry which is preliminary data.</text>
</comment>
<reference evidence="12" key="1">
    <citation type="submission" date="2019-06" db="EMBL/GenBank/DDBJ databases">
        <title>The complete genome of Emcibacter congregatus ZYLT.</title>
        <authorList>
            <person name="Zhao Z."/>
        </authorList>
    </citation>
    <scope>NUCLEOTIDE SEQUENCE [LARGE SCALE GENOMIC DNA]</scope>
    <source>
        <strain evidence="12">MCCC 1A06723</strain>
    </source>
</reference>
<evidence type="ECO:0000256" key="8">
    <source>
        <dbReference type="ARBA" id="ARBA00022989"/>
    </source>
</evidence>
<protein>
    <submittedName>
        <fullName evidence="11">Type II secretion system protein M</fullName>
    </submittedName>
</protein>
<proteinExistence type="inferred from homology"/>
<name>A0A501PR63_9PROT</name>
<gene>
    <name evidence="11" type="ORF">FIV46_00780</name>
</gene>
<accession>A0A501PR63</accession>
<keyword evidence="5" id="KW-0997">Cell inner membrane</keyword>
<dbReference type="Proteomes" id="UP000319148">
    <property type="component" value="Unassembled WGS sequence"/>
</dbReference>
<keyword evidence="7" id="KW-0653">Protein transport</keyword>